<protein>
    <recommendedName>
        <fullName evidence="4">Secreted protein</fullName>
    </recommendedName>
</protein>
<dbReference type="AlphaFoldDB" id="A0A6G1KXP5"/>
<evidence type="ECO:0008006" key="4">
    <source>
        <dbReference type="Google" id="ProtNLM"/>
    </source>
</evidence>
<name>A0A6G1KXP5_9PEZI</name>
<evidence type="ECO:0000313" key="3">
    <source>
        <dbReference type="Proteomes" id="UP000799436"/>
    </source>
</evidence>
<dbReference type="Proteomes" id="UP000799436">
    <property type="component" value="Unassembled WGS sequence"/>
</dbReference>
<reference evidence="2" key="1">
    <citation type="journal article" date="2020" name="Stud. Mycol.">
        <title>101 Dothideomycetes genomes: a test case for predicting lifestyles and emergence of pathogens.</title>
        <authorList>
            <person name="Haridas S."/>
            <person name="Albert R."/>
            <person name="Binder M."/>
            <person name="Bloem J."/>
            <person name="Labutti K."/>
            <person name="Salamov A."/>
            <person name="Andreopoulos B."/>
            <person name="Baker S."/>
            <person name="Barry K."/>
            <person name="Bills G."/>
            <person name="Bluhm B."/>
            <person name="Cannon C."/>
            <person name="Castanera R."/>
            <person name="Culley D."/>
            <person name="Daum C."/>
            <person name="Ezra D."/>
            <person name="Gonzalez J."/>
            <person name="Henrissat B."/>
            <person name="Kuo A."/>
            <person name="Liang C."/>
            <person name="Lipzen A."/>
            <person name="Lutzoni F."/>
            <person name="Magnuson J."/>
            <person name="Mondo S."/>
            <person name="Nolan M."/>
            <person name="Ohm R."/>
            <person name="Pangilinan J."/>
            <person name="Park H.-J."/>
            <person name="Ramirez L."/>
            <person name="Alfaro M."/>
            <person name="Sun H."/>
            <person name="Tritt A."/>
            <person name="Yoshinaga Y."/>
            <person name="Zwiers L.-H."/>
            <person name="Turgeon B."/>
            <person name="Goodwin S."/>
            <person name="Spatafora J."/>
            <person name="Crous P."/>
            <person name="Grigoriev I."/>
        </authorList>
    </citation>
    <scope>NUCLEOTIDE SEQUENCE</scope>
    <source>
        <strain evidence="2">CBS 116005</strain>
    </source>
</reference>
<proteinExistence type="predicted"/>
<feature type="signal peptide" evidence="1">
    <location>
        <begin position="1"/>
        <end position="22"/>
    </location>
</feature>
<evidence type="ECO:0000256" key="1">
    <source>
        <dbReference type="SAM" id="SignalP"/>
    </source>
</evidence>
<gene>
    <name evidence="2" type="ORF">EJ03DRAFT_207313</name>
</gene>
<keyword evidence="1" id="KW-0732">Signal</keyword>
<feature type="chain" id="PRO_5026216274" description="Secreted protein" evidence="1">
    <location>
        <begin position="23"/>
        <end position="128"/>
    </location>
</feature>
<keyword evidence="3" id="KW-1185">Reference proteome</keyword>
<organism evidence="2 3">
    <name type="scientific">Teratosphaeria nubilosa</name>
    <dbReference type="NCBI Taxonomy" id="161662"/>
    <lineage>
        <taxon>Eukaryota</taxon>
        <taxon>Fungi</taxon>
        <taxon>Dikarya</taxon>
        <taxon>Ascomycota</taxon>
        <taxon>Pezizomycotina</taxon>
        <taxon>Dothideomycetes</taxon>
        <taxon>Dothideomycetidae</taxon>
        <taxon>Mycosphaerellales</taxon>
        <taxon>Teratosphaeriaceae</taxon>
        <taxon>Teratosphaeria</taxon>
    </lineage>
</organism>
<evidence type="ECO:0000313" key="2">
    <source>
        <dbReference type="EMBL" id="KAF2765443.1"/>
    </source>
</evidence>
<accession>A0A6G1KXP5</accession>
<sequence length="128" mass="14768">MRIVRYCMLLAVVTRLSSMSECNVLFARRRCVNSRRKHFQGLRRYLSTTFNASKHYSTVRTVSELILRAFLLSWLVLLLPRSAILVIVRCLTEISEVAFKIDSFREAFQRSGDVVSFRGSFASLQGIE</sequence>
<dbReference type="EMBL" id="ML995891">
    <property type="protein sequence ID" value="KAF2765443.1"/>
    <property type="molecule type" value="Genomic_DNA"/>
</dbReference>